<keyword evidence="5 14" id="KW-0999">Mitochondrion inner membrane</keyword>
<evidence type="ECO:0000256" key="8">
    <source>
        <dbReference type="ARBA" id="ARBA00022989"/>
    </source>
</evidence>
<proteinExistence type="inferred from homology"/>
<evidence type="ECO:0000256" key="11">
    <source>
        <dbReference type="ARBA" id="ARBA00023136"/>
    </source>
</evidence>
<evidence type="ECO:0000256" key="5">
    <source>
        <dbReference type="ARBA" id="ARBA00022792"/>
    </source>
</evidence>
<gene>
    <name evidence="16" type="ORF">B0J13DRAFT_187187</name>
</gene>
<keyword evidence="11 14" id="KW-0472">Membrane</keyword>
<accession>A0A9P9FC78</accession>
<comment type="similarity">
    <text evidence="2 14">Belongs to the CorA metal ion transporter (MIT) (TC 1.A.35) family.</text>
</comment>
<comment type="function">
    <text evidence="12">High-conductance magnesium-selective channel that mediates the influx of magnesium into the mitochondrial matrix. Essential for the splicing of mRNA group II introns in mitochondria by affecting mitochondrial magnesium concentrations, which are critical for group II intron splicing. It also suppresses a variety of mitochondrial intron mutations and its absence may disturb the assembly of mitochondrial membrane complexes.</text>
</comment>
<feature type="region of interest" description="Disordered" evidence="15">
    <location>
        <begin position="180"/>
        <end position="199"/>
    </location>
</feature>
<evidence type="ECO:0000256" key="1">
    <source>
        <dbReference type="ARBA" id="ARBA00004448"/>
    </source>
</evidence>
<dbReference type="InterPro" id="IPR045863">
    <property type="entry name" value="CorA_TM1_TM2"/>
</dbReference>
<dbReference type="CDD" id="cd12823">
    <property type="entry name" value="Mrs2_Mfm1p-like"/>
    <property type="match status" value="1"/>
</dbReference>
<evidence type="ECO:0000313" key="16">
    <source>
        <dbReference type="EMBL" id="KAH7158054.1"/>
    </source>
</evidence>
<name>A0A9P9FC78_9HYPO</name>
<evidence type="ECO:0000256" key="12">
    <source>
        <dbReference type="ARBA" id="ARBA00046105"/>
    </source>
</evidence>
<dbReference type="GO" id="GO:0015095">
    <property type="term" value="F:magnesium ion transmembrane transporter activity"/>
    <property type="evidence" value="ECO:0007669"/>
    <property type="project" value="TreeGrafter"/>
</dbReference>
<dbReference type="FunFam" id="2.40.128.330:FF:000002">
    <property type="entry name" value="Inner membrane magnesium transporter mrs2"/>
    <property type="match status" value="1"/>
</dbReference>
<evidence type="ECO:0000256" key="4">
    <source>
        <dbReference type="ARBA" id="ARBA00022692"/>
    </source>
</evidence>
<evidence type="ECO:0000256" key="3">
    <source>
        <dbReference type="ARBA" id="ARBA00022448"/>
    </source>
</evidence>
<evidence type="ECO:0000256" key="6">
    <source>
        <dbReference type="ARBA" id="ARBA00022842"/>
    </source>
</evidence>
<dbReference type="AlphaFoldDB" id="A0A9P9FC78"/>
<dbReference type="FunFam" id="1.20.58.340:FF:000005">
    <property type="entry name" value="Inner membrane magnesium transporter MRS2"/>
    <property type="match status" value="1"/>
</dbReference>
<dbReference type="GO" id="GO:0005743">
    <property type="term" value="C:mitochondrial inner membrane"/>
    <property type="evidence" value="ECO:0007669"/>
    <property type="project" value="UniProtKB-SubCell"/>
</dbReference>
<evidence type="ECO:0000256" key="2">
    <source>
        <dbReference type="ARBA" id="ARBA00009765"/>
    </source>
</evidence>
<dbReference type="PANTHER" id="PTHR13890">
    <property type="entry name" value="RNA SPLICING PROTEIN MRS2, MITOCHONDRIAL"/>
    <property type="match status" value="1"/>
</dbReference>
<feature type="transmembrane region" description="Helical" evidence="14">
    <location>
        <begin position="509"/>
        <end position="530"/>
    </location>
</feature>
<sequence>MPCPWVQTPRDIFDVDNIRFAPRPHVLRFTTASHVDEHFTPRDARYPPVMHSALRPPVPSRSLLRFLRSQSKRAFVSCNHGPAADTTAVPAPPCRKTRGLSASAKKQSRSLATTCGRRAAVLEASFLDLEPLLRRLRSRDQVGASKNSFSTTTKGHKWFKWDDTDYETPTWQERLWGSSARKGAKQLKPDDLPSHDEFGGSSTMFNSRRSLAAKAASEPRLRCTEVDENGKVILVDGEFKKMELIAKYGLLPRDLRKIDSSNLPHILVRPSAILLNLLHLKVLIKHDRVLLFDVYGSKTSYPQSAFMYDLQGKLQQKNTPNSQSTGSLPYEFRALEAVLTSVTSELEADFEAVREPVMHILSELEDDIDRQKLRMLLILSKRVSTFEQKVKLVRDAIEELLEADDDLAAMYLTEKAHDLYRGMDDHTEVEMLLESYHKLTDEIVQEAGNLVSGIRNTEDIARAILDANRNALMLLDLKFSVGTLGLAMGTFIAGLYGMNLENFIEETQWGFGGVTGASVVFSLFVCWYGLTKLRRVQRIKMMSDERPHLPRGQLYGADDRTVLGLLDSRNREMLRRVNMQKAPPKRRWL</sequence>
<keyword evidence="4 14" id="KW-0812">Transmembrane</keyword>
<dbReference type="SUPFAM" id="SSF144083">
    <property type="entry name" value="Magnesium transport protein CorA, transmembrane region"/>
    <property type="match status" value="1"/>
</dbReference>
<dbReference type="InterPro" id="IPR039204">
    <property type="entry name" value="MRS2-like"/>
</dbReference>
<reference evidence="16" key="1">
    <citation type="journal article" date="2021" name="Nat. Commun.">
        <title>Genetic determinants of endophytism in the Arabidopsis root mycobiome.</title>
        <authorList>
            <person name="Mesny F."/>
            <person name="Miyauchi S."/>
            <person name="Thiergart T."/>
            <person name="Pickel B."/>
            <person name="Atanasova L."/>
            <person name="Karlsson M."/>
            <person name="Huettel B."/>
            <person name="Barry K.W."/>
            <person name="Haridas S."/>
            <person name="Chen C."/>
            <person name="Bauer D."/>
            <person name="Andreopoulos W."/>
            <person name="Pangilinan J."/>
            <person name="LaButti K."/>
            <person name="Riley R."/>
            <person name="Lipzen A."/>
            <person name="Clum A."/>
            <person name="Drula E."/>
            <person name="Henrissat B."/>
            <person name="Kohler A."/>
            <person name="Grigoriev I.V."/>
            <person name="Martin F.M."/>
            <person name="Hacquard S."/>
        </authorList>
    </citation>
    <scope>NUCLEOTIDE SEQUENCE</scope>
    <source>
        <strain evidence="16">MPI-CAGE-AT-0021</strain>
    </source>
</reference>
<dbReference type="OrthoDB" id="10251508at2759"/>
<dbReference type="GO" id="GO:0045016">
    <property type="term" value="P:mitochondrial magnesium ion transmembrane transport"/>
    <property type="evidence" value="ECO:0007669"/>
    <property type="project" value="UniProtKB-ARBA"/>
</dbReference>
<dbReference type="EMBL" id="JAGMUU010000003">
    <property type="protein sequence ID" value="KAH7158054.1"/>
    <property type="molecule type" value="Genomic_DNA"/>
</dbReference>
<dbReference type="Pfam" id="PF22099">
    <property type="entry name" value="MRS2-like"/>
    <property type="match status" value="1"/>
</dbReference>
<evidence type="ECO:0000256" key="9">
    <source>
        <dbReference type="ARBA" id="ARBA00023065"/>
    </source>
</evidence>
<keyword evidence="10" id="KW-0496">Mitochondrion</keyword>
<keyword evidence="6 14" id="KW-0460">Magnesium</keyword>
<protein>
    <recommendedName>
        <fullName evidence="14">Magnesium transporter</fullName>
    </recommendedName>
</protein>
<dbReference type="Proteomes" id="UP000717696">
    <property type="component" value="Unassembled WGS sequence"/>
</dbReference>
<evidence type="ECO:0000256" key="13">
    <source>
        <dbReference type="ARBA" id="ARBA00046701"/>
    </source>
</evidence>
<feature type="region of interest" description="Disordered" evidence="15">
    <location>
        <begin position="78"/>
        <end position="105"/>
    </location>
</feature>
<keyword evidence="7" id="KW-0809">Transit peptide</keyword>
<evidence type="ECO:0000256" key="14">
    <source>
        <dbReference type="RuleBase" id="RU366042"/>
    </source>
</evidence>
<keyword evidence="3 14" id="KW-0813">Transport</keyword>
<comment type="caution">
    <text evidence="16">The sequence shown here is derived from an EMBL/GenBank/DDBJ whole genome shotgun (WGS) entry which is preliminary data.</text>
</comment>
<feature type="compositionally biased region" description="Basic and acidic residues" evidence="15">
    <location>
        <begin position="187"/>
        <end position="198"/>
    </location>
</feature>
<keyword evidence="17" id="KW-1185">Reference proteome</keyword>
<keyword evidence="9 14" id="KW-0406">Ion transport</keyword>
<evidence type="ECO:0000256" key="15">
    <source>
        <dbReference type="SAM" id="MobiDB-lite"/>
    </source>
</evidence>
<dbReference type="Gene3D" id="1.20.58.340">
    <property type="entry name" value="Magnesium transport protein CorA, transmembrane region"/>
    <property type="match status" value="1"/>
</dbReference>
<dbReference type="Gene3D" id="2.40.128.330">
    <property type="match status" value="1"/>
</dbReference>
<evidence type="ECO:0000256" key="10">
    <source>
        <dbReference type="ARBA" id="ARBA00023128"/>
    </source>
</evidence>
<feature type="transmembrane region" description="Helical" evidence="14">
    <location>
        <begin position="479"/>
        <end position="497"/>
    </location>
</feature>
<keyword evidence="8 14" id="KW-1133">Transmembrane helix</keyword>
<comment type="subcellular location">
    <subcellularLocation>
        <location evidence="1 14">Mitochondrion inner membrane</location>
        <topology evidence="1 14">Multi-pass membrane protein</topology>
    </subcellularLocation>
</comment>
<organism evidence="16 17">
    <name type="scientific">Dactylonectria estremocensis</name>
    <dbReference type="NCBI Taxonomy" id="1079267"/>
    <lineage>
        <taxon>Eukaryota</taxon>
        <taxon>Fungi</taxon>
        <taxon>Dikarya</taxon>
        <taxon>Ascomycota</taxon>
        <taxon>Pezizomycotina</taxon>
        <taxon>Sordariomycetes</taxon>
        <taxon>Hypocreomycetidae</taxon>
        <taxon>Hypocreales</taxon>
        <taxon>Nectriaceae</taxon>
        <taxon>Dactylonectria</taxon>
    </lineage>
</organism>
<evidence type="ECO:0000313" key="17">
    <source>
        <dbReference type="Proteomes" id="UP000717696"/>
    </source>
</evidence>
<dbReference type="PANTHER" id="PTHR13890:SF0">
    <property type="entry name" value="MAGNESIUM TRANSPORTER MRS2 HOMOLOG, MITOCHONDRIAL"/>
    <property type="match status" value="1"/>
</dbReference>
<evidence type="ECO:0000256" key="7">
    <source>
        <dbReference type="ARBA" id="ARBA00022946"/>
    </source>
</evidence>
<comment type="subunit">
    <text evidence="13">Homopentamer. Forms homooligomers. Interacts with MFM1.</text>
</comment>